<dbReference type="GO" id="GO:0016810">
    <property type="term" value="F:hydrolase activity, acting on carbon-nitrogen (but not peptide) bonds"/>
    <property type="evidence" value="ECO:0007669"/>
    <property type="project" value="InterPro"/>
</dbReference>
<dbReference type="PANTHER" id="PTHR43135:SF3">
    <property type="entry name" value="ALPHA-D-RIBOSE 1-METHYLPHOSPHONATE 5-TRIPHOSPHATE DIPHOSPHATASE"/>
    <property type="match status" value="1"/>
</dbReference>
<dbReference type="Gene3D" id="2.30.40.10">
    <property type="entry name" value="Urease, subunit C, domain 1"/>
    <property type="match status" value="2"/>
</dbReference>
<dbReference type="InterPro" id="IPR032466">
    <property type="entry name" value="Metal_Hydrolase"/>
</dbReference>
<protein>
    <submittedName>
        <fullName evidence="2">Alpha-D-ribose 1-methylphosphonate 5-triphosphate diphosphatase</fullName>
    </submittedName>
</protein>
<dbReference type="SUPFAM" id="SSF51338">
    <property type="entry name" value="Composite domain of metallo-dependent hydrolases"/>
    <property type="match status" value="1"/>
</dbReference>
<dbReference type="PIRSF" id="PIRSF038971">
    <property type="entry name" value="PhnM"/>
    <property type="match status" value="1"/>
</dbReference>
<feature type="domain" description="Amidohydrolase-related" evidence="1">
    <location>
        <begin position="59"/>
        <end position="382"/>
    </location>
</feature>
<dbReference type="NCBIfam" id="TIGR02318">
    <property type="entry name" value="phosphono_phnM"/>
    <property type="match status" value="1"/>
</dbReference>
<dbReference type="SUPFAM" id="SSF51556">
    <property type="entry name" value="Metallo-dependent hydrolases"/>
    <property type="match status" value="1"/>
</dbReference>
<comment type="caution">
    <text evidence="2">The sequence shown here is derived from an EMBL/GenBank/DDBJ whole genome shotgun (WGS) entry which is preliminary data.</text>
</comment>
<proteinExistence type="predicted"/>
<dbReference type="Proteomes" id="UP000248021">
    <property type="component" value="Unassembled WGS sequence"/>
</dbReference>
<accession>A0A2V3TZG5</accession>
<dbReference type="InterPro" id="IPR012696">
    <property type="entry name" value="PhnM"/>
</dbReference>
<dbReference type="Gene3D" id="3.20.20.140">
    <property type="entry name" value="Metal-dependent hydrolases"/>
    <property type="match status" value="2"/>
</dbReference>
<sequence>MNLPPHPIAATDVAISFGNAHVVLADRVIHGFVVIAGDRILDVGTGPTPAGSLDLGGDYLLPGLVDIHTDHFEKHVFPRAHVRWNIMRALLAHDAQVIGGGITTVFDSLCVGATATLERREILAPMLEAIEAAQAKGMLRAEHLVHLRCEITDALTPELTAANIDRPVVRLVSVMEHVPGLRQSRDLTAYIDRRQKETGKSADVLRAEMDQAIADAGDIGARVRPRVVDLAHQRALPLMSHDDTEVAHIELAKADGVAVSEFPCTLEAARAARAAGMAIVAGAPNLLRGGSQSGNVAVADLLAEGLVDVLASDYVPRSLLDCAFALAEEPRFGIDLPRAVAMVAKAPAGIAGVDDRGEIAPGKRADLLHVALADGHPCLKQVWRAGRRVS</sequence>
<dbReference type="InterPro" id="IPR006680">
    <property type="entry name" value="Amidohydro-rel"/>
</dbReference>
<gene>
    <name evidence="2" type="ORF">C7450_110220</name>
</gene>
<dbReference type="NCBIfam" id="NF011984">
    <property type="entry name" value="PRK15446.1-5"/>
    <property type="match status" value="1"/>
</dbReference>
<dbReference type="PANTHER" id="PTHR43135">
    <property type="entry name" value="ALPHA-D-RIBOSE 1-METHYLPHOSPHONATE 5-TRIPHOSPHATE DIPHOSPHATASE"/>
    <property type="match status" value="1"/>
</dbReference>
<dbReference type="NCBIfam" id="NF011987">
    <property type="entry name" value="PRK15446.2-3"/>
    <property type="match status" value="1"/>
</dbReference>
<organism evidence="2 3">
    <name type="scientific">Chelatococcus asaccharovorans</name>
    <dbReference type="NCBI Taxonomy" id="28210"/>
    <lineage>
        <taxon>Bacteria</taxon>
        <taxon>Pseudomonadati</taxon>
        <taxon>Pseudomonadota</taxon>
        <taxon>Alphaproteobacteria</taxon>
        <taxon>Hyphomicrobiales</taxon>
        <taxon>Chelatococcaceae</taxon>
        <taxon>Chelatococcus</taxon>
    </lineage>
</organism>
<reference evidence="2 3" key="1">
    <citation type="submission" date="2018-05" db="EMBL/GenBank/DDBJ databases">
        <title>Genomic Encyclopedia of Type Strains, Phase IV (KMG-IV): sequencing the most valuable type-strain genomes for metagenomic binning, comparative biology and taxonomic classification.</title>
        <authorList>
            <person name="Goeker M."/>
        </authorList>
    </citation>
    <scope>NUCLEOTIDE SEQUENCE [LARGE SCALE GENOMIC DNA]</scope>
    <source>
        <strain evidence="2 3">DSM 6462</strain>
    </source>
</reference>
<dbReference type="GO" id="GO:0019700">
    <property type="term" value="P:organic phosphonate catabolic process"/>
    <property type="evidence" value="ECO:0007669"/>
    <property type="project" value="InterPro"/>
</dbReference>
<name>A0A2V3TZG5_9HYPH</name>
<dbReference type="Pfam" id="PF01979">
    <property type="entry name" value="Amidohydro_1"/>
    <property type="match status" value="1"/>
</dbReference>
<dbReference type="RefSeq" id="WP_210206513.1">
    <property type="nucleotide sequence ID" value="NZ_JAHBRY010000003.1"/>
</dbReference>
<dbReference type="NCBIfam" id="NF011990">
    <property type="entry name" value="PRK15446.2-6"/>
    <property type="match status" value="1"/>
</dbReference>
<dbReference type="InterPro" id="IPR011059">
    <property type="entry name" value="Metal-dep_hydrolase_composite"/>
</dbReference>
<evidence type="ECO:0000313" key="3">
    <source>
        <dbReference type="Proteomes" id="UP000248021"/>
    </source>
</evidence>
<dbReference type="AlphaFoldDB" id="A0A2V3TZG5"/>
<evidence type="ECO:0000313" key="2">
    <source>
        <dbReference type="EMBL" id="PXW55281.1"/>
    </source>
</evidence>
<evidence type="ECO:0000259" key="1">
    <source>
        <dbReference type="Pfam" id="PF01979"/>
    </source>
</evidence>
<dbReference type="EMBL" id="QJJK01000010">
    <property type="protein sequence ID" value="PXW55281.1"/>
    <property type="molecule type" value="Genomic_DNA"/>
</dbReference>
<keyword evidence="3" id="KW-1185">Reference proteome</keyword>
<dbReference type="InterPro" id="IPR051781">
    <property type="entry name" value="Metallo-dep_Hydrolase"/>
</dbReference>